<sequence length="303" mass="34252">MKILVVGAGAVGGYFGGRLAEKGEDVTFLVRKRRMQELEKSGLQISSPHGDFEMSPRVIEAGTDETFDLILLSTKAYHLNQVVQDIEPFVVEHTYILPLLNGMAHLERLTETFGEHRVLGGLCFIESTLDEQGRILQTSPSHHLLFGPLTGERTQRLAELERHLTGTKSPIKYSETIIRDMWNKYLFITTFSGVTSLFRSAIGPIREQEQGMELIRQLTAEAKQAMEQQGAVFSDEIEQVQEKQIVQMTDTMKSSLQRDMEKGQDVEADHLFGSLLMTADQTRYPLLRAIYANLQVYRATRTS</sequence>
<feature type="domain" description="Ketopantoate reductase N-terminal" evidence="5">
    <location>
        <begin position="3"/>
        <end position="149"/>
    </location>
</feature>
<evidence type="ECO:0000313" key="8">
    <source>
        <dbReference type="Proteomes" id="UP001243286"/>
    </source>
</evidence>
<evidence type="ECO:0000259" key="6">
    <source>
        <dbReference type="Pfam" id="PF08546"/>
    </source>
</evidence>
<name>A0ABT6R2Q8_9BACL</name>
<accession>A0ABT6R2Q8</accession>
<evidence type="ECO:0000259" key="5">
    <source>
        <dbReference type="Pfam" id="PF02558"/>
    </source>
</evidence>
<keyword evidence="8" id="KW-1185">Reference proteome</keyword>
<dbReference type="SUPFAM" id="SSF51735">
    <property type="entry name" value="NAD(P)-binding Rossmann-fold domains"/>
    <property type="match status" value="1"/>
</dbReference>
<comment type="catalytic activity">
    <reaction evidence="4">
        <text>(R)-pantoate + NADP(+) = 2-dehydropantoate + NADPH + H(+)</text>
        <dbReference type="Rhea" id="RHEA:16233"/>
        <dbReference type="ChEBI" id="CHEBI:11561"/>
        <dbReference type="ChEBI" id="CHEBI:15378"/>
        <dbReference type="ChEBI" id="CHEBI:15980"/>
        <dbReference type="ChEBI" id="CHEBI:57783"/>
        <dbReference type="ChEBI" id="CHEBI:58349"/>
        <dbReference type="EC" id="1.1.1.169"/>
    </reaction>
</comment>
<dbReference type="PANTHER" id="PTHR21708">
    <property type="entry name" value="PROBABLE 2-DEHYDROPANTOATE 2-REDUCTASE"/>
    <property type="match status" value="1"/>
</dbReference>
<dbReference type="InterPro" id="IPR013328">
    <property type="entry name" value="6PGD_dom2"/>
</dbReference>
<dbReference type="NCBIfam" id="TIGR00745">
    <property type="entry name" value="apbA_panE"/>
    <property type="match status" value="1"/>
</dbReference>
<dbReference type="PANTHER" id="PTHR21708:SF26">
    <property type="entry name" value="2-DEHYDROPANTOATE 2-REDUCTASE"/>
    <property type="match status" value="1"/>
</dbReference>
<comment type="pathway">
    <text evidence="4">Cofactor biosynthesis; (R)-pantothenate biosynthesis; (R)-pantoate from 3-methyl-2-oxobutanoate: step 2/2.</text>
</comment>
<comment type="similarity">
    <text evidence="1 4">Belongs to the ketopantoate reductase family.</text>
</comment>
<dbReference type="InterPro" id="IPR051402">
    <property type="entry name" value="KPR-Related"/>
</dbReference>
<dbReference type="InterPro" id="IPR013332">
    <property type="entry name" value="KPR_N"/>
</dbReference>
<reference evidence="7 8" key="1">
    <citation type="submission" date="2023-04" db="EMBL/GenBank/DDBJ databases">
        <title>Antarctic isolates genomes.</title>
        <authorList>
            <person name="Dimov S.G."/>
        </authorList>
    </citation>
    <scope>NUCLEOTIDE SEQUENCE [LARGE SCALE GENOMIC DNA]</scope>
    <source>
        <strain evidence="7 8">AL19</strain>
    </source>
</reference>
<evidence type="ECO:0000313" key="7">
    <source>
        <dbReference type="EMBL" id="MDI3234596.1"/>
    </source>
</evidence>
<dbReference type="Proteomes" id="UP001243286">
    <property type="component" value="Unassembled WGS sequence"/>
</dbReference>
<organism evidence="7 8">
    <name type="scientific">Exiguobacterium antarcticum</name>
    <dbReference type="NCBI Taxonomy" id="132920"/>
    <lineage>
        <taxon>Bacteria</taxon>
        <taxon>Bacillati</taxon>
        <taxon>Bacillota</taxon>
        <taxon>Bacilli</taxon>
        <taxon>Bacillales</taxon>
        <taxon>Bacillales Family XII. Incertae Sedis</taxon>
        <taxon>Exiguobacterium</taxon>
    </lineage>
</organism>
<dbReference type="Pfam" id="PF02558">
    <property type="entry name" value="ApbA"/>
    <property type="match status" value="1"/>
</dbReference>
<dbReference type="InterPro" id="IPR003710">
    <property type="entry name" value="ApbA"/>
</dbReference>
<comment type="function">
    <text evidence="4">Catalyzes the NADPH-dependent reduction of ketopantoate into pantoic acid.</text>
</comment>
<dbReference type="SUPFAM" id="SSF48179">
    <property type="entry name" value="6-phosphogluconate dehydrogenase C-terminal domain-like"/>
    <property type="match status" value="1"/>
</dbReference>
<comment type="caution">
    <text evidence="7">The sequence shown here is derived from an EMBL/GenBank/DDBJ whole genome shotgun (WGS) entry which is preliminary data.</text>
</comment>
<evidence type="ECO:0000256" key="1">
    <source>
        <dbReference type="ARBA" id="ARBA00007870"/>
    </source>
</evidence>
<evidence type="ECO:0000256" key="4">
    <source>
        <dbReference type="RuleBase" id="RU362068"/>
    </source>
</evidence>
<feature type="domain" description="Ketopantoate reductase C-terminal" evidence="6">
    <location>
        <begin position="177"/>
        <end position="296"/>
    </location>
</feature>
<keyword evidence="2 4" id="KW-0521">NADP</keyword>
<dbReference type="RefSeq" id="WP_041256270.1">
    <property type="nucleotide sequence ID" value="NZ_JASBQV010000007.1"/>
</dbReference>
<keyword evidence="3 4" id="KW-0560">Oxidoreductase</keyword>
<proteinExistence type="inferred from homology"/>
<dbReference type="EC" id="1.1.1.169" evidence="4"/>
<dbReference type="InterPro" id="IPR013752">
    <property type="entry name" value="KPA_reductase"/>
</dbReference>
<dbReference type="Pfam" id="PF08546">
    <property type="entry name" value="ApbA_C"/>
    <property type="match status" value="1"/>
</dbReference>
<dbReference type="EMBL" id="JASBQV010000007">
    <property type="protein sequence ID" value="MDI3234596.1"/>
    <property type="molecule type" value="Genomic_DNA"/>
</dbReference>
<gene>
    <name evidence="7" type="ORF">QK289_06220</name>
</gene>
<evidence type="ECO:0000256" key="3">
    <source>
        <dbReference type="ARBA" id="ARBA00023002"/>
    </source>
</evidence>
<dbReference type="InterPro" id="IPR008927">
    <property type="entry name" value="6-PGluconate_DH-like_C_sf"/>
</dbReference>
<dbReference type="InterPro" id="IPR036291">
    <property type="entry name" value="NAD(P)-bd_dom_sf"/>
</dbReference>
<dbReference type="Gene3D" id="1.10.1040.10">
    <property type="entry name" value="N-(1-d-carboxylethyl)-l-norvaline Dehydrogenase, domain 2"/>
    <property type="match status" value="1"/>
</dbReference>
<keyword evidence="4" id="KW-0566">Pantothenate biosynthesis</keyword>
<dbReference type="Gene3D" id="3.40.50.720">
    <property type="entry name" value="NAD(P)-binding Rossmann-like Domain"/>
    <property type="match status" value="1"/>
</dbReference>
<evidence type="ECO:0000256" key="2">
    <source>
        <dbReference type="ARBA" id="ARBA00022857"/>
    </source>
</evidence>
<protein>
    <recommendedName>
        <fullName evidence="4">2-dehydropantoate 2-reductase</fullName>
        <ecNumber evidence="4">1.1.1.169</ecNumber>
    </recommendedName>
    <alternativeName>
        <fullName evidence="4">Ketopantoate reductase</fullName>
    </alternativeName>
</protein>